<evidence type="ECO:0000313" key="1">
    <source>
        <dbReference type="EMBL" id="ABC77735.1"/>
    </source>
</evidence>
<accession>Q2LUH9</accession>
<dbReference type="Proteomes" id="UP000001933">
    <property type="component" value="Chromosome"/>
</dbReference>
<dbReference type="KEGG" id="sat:SYN_01986"/>
<gene>
    <name evidence="1" type="ORF">SYN_01986</name>
</gene>
<proteinExistence type="predicted"/>
<sequence length="59" mass="6654">MSIIISILFGFYGKQLQTGSLRKSRLCAILMNLNLVKTSRKPGEIILKNRRPSDMDSSI</sequence>
<protein>
    <submittedName>
        <fullName evidence="1">Hypothetical cytosolic protein</fullName>
    </submittedName>
</protein>
<dbReference type="AlphaFoldDB" id="Q2LUH9"/>
<keyword evidence="2" id="KW-1185">Reference proteome</keyword>
<name>Q2LUH9_SYNAS</name>
<dbReference type="InParanoid" id="Q2LUH9"/>
<dbReference type="EMBL" id="CP000252">
    <property type="protein sequence ID" value="ABC77735.1"/>
    <property type="molecule type" value="Genomic_DNA"/>
</dbReference>
<organism evidence="1 2">
    <name type="scientific">Syntrophus aciditrophicus (strain SB)</name>
    <dbReference type="NCBI Taxonomy" id="56780"/>
    <lineage>
        <taxon>Bacteria</taxon>
        <taxon>Pseudomonadati</taxon>
        <taxon>Thermodesulfobacteriota</taxon>
        <taxon>Syntrophia</taxon>
        <taxon>Syntrophales</taxon>
        <taxon>Syntrophaceae</taxon>
        <taxon>Syntrophus</taxon>
    </lineage>
</organism>
<dbReference type="HOGENOM" id="CLU_2959183_0_0_7"/>
<evidence type="ECO:0000313" key="2">
    <source>
        <dbReference type="Proteomes" id="UP000001933"/>
    </source>
</evidence>
<reference evidence="1 2" key="1">
    <citation type="journal article" date="2007" name="Proc. Natl. Acad. Sci. U.S.A.">
        <title>The genome of Syntrophus aciditrophicus: life at the thermodynamic limit of microbial growth.</title>
        <authorList>
            <person name="McInerney M.J."/>
            <person name="Rohlin L."/>
            <person name="Mouttaki H."/>
            <person name="Kim U."/>
            <person name="Krupp R.S."/>
            <person name="Rios-Hernandez L."/>
            <person name="Sieber J."/>
            <person name="Struchtemeyer C.G."/>
            <person name="Bhattacharyya A."/>
            <person name="Campbell J.W."/>
            <person name="Gunsalus R.P."/>
        </authorList>
    </citation>
    <scope>NUCLEOTIDE SEQUENCE [LARGE SCALE GENOMIC DNA]</scope>
    <source>
        <strain evidence="1 2">SB</strain>
    </source>
</reference>
<dbReference type="STRING" id="56780.SYN_01986"/>